<dbReference type="EMBL" id="JAACNO010001405">
    <property type="protein sequence ID" value="KAF4141054.1"/>
    <property type="molecule type" value="Genomic_DNA"/>
</dbReference>
<dbReference type="AlphaFoldDB" id="A0A8S9UPR9"/>
<organism evidence="1 2">
    <name type="scientific">Phytophthora infestans</name>
    <name type="common">Potato late blight agent</name>
    <name type="synonym">Botrytis infestans</name>
    <dbReference type="NCBI Taxonomy" id="4787"/>
    <lineage>
        <taxon>Eukaryota</taxon>
        <taxon>Sar</taxon>
        <taxon>Stramenopiles</taxon>
        <taxon>Oomycota</taxon>
        <taxon>Peronosporomycetes</taxon>
        <taxon>Peronosporales</taxon>
        <taxon>Peronosporaceae</taxon>
        <taxon>Phytophthora</taxon>
    </lineage>
</organism>
<accession>A0A8S9UPR9</accession>
<protein>
    <submittedName>
        <fullName evidence="1">Uncharacterized protein</fullName>
    </submittedName>
</protein>
<reference evidence="1" key="1">
    <citation type="submission" date="2020-03" db="EMBL/GenBank/DDBJ databases">
        <title>Hybrid Assembly of Korean Phytophthora infestans isolates.</title>
        <authorList>
            <person name="Prokchorchik M."/>
            <person name="Lee Y."/>
            <person name="Seo J."/>
            <person name="Cho J.-H."/>
            <person name="Park Y.-E."/>
            <person name="Jang D.-C."/>
            <person name="Im J.-S."/>
            <person name="Choi J.-G."/>
            <person name="Park H.-J."/>
            <person name="Lee G.-B."/>
            <person name="Lee Y.-G."/>
            <person name="Hong S.-Y."/>
            <person name="Cho K."/>
            <person name="Sohn K.H."/>
        </authorList>
    </citation>
    <scope>NUCLEOTIDE SEQUENCE</scope>
    <source>
        <strain evidence="1">KR_2_A2</strain>
    </source>
</reference>
<evidence type="ECO:0000313" key="1">
    <source>
        <dbReference type="EMBL" id="KAF4141054.1"/>
    </source>
</evidence>
<name>A0A8S9UPR9_PHYIN</name>
<comment type="caution">
    <text evidence="1">The sequence shown here is derived from an EMBL/GenBank/DDBJ whole genome shotgun (WGS) entry which is preliminary data.</text>
</comment>
<sequence length="96" mass="11260">MTELYCFQNVAGYDGLMVRLFQSVRNGMRRDMNELSIWHLQKIPGGTQSNLKKGKMKAQDSIRLRRSRLLSLEVETLKHGRSLRRKWRKKEGGKVI</sequence>
<dbReference type="Proteomes" id="UP000704712">
    <property type="component" value="Unassembled WGS sequence"/>
</dbReference>
<proteinExistence type="predicted"/>
<gene>
    <name evidence="1" type="ORF">GN958_ATG09902</name>
</gene>
<evidence type="ECO:0000313" key="2">
    <source>
        <dbReference type="Proteomes" id="UP000704712"/>
    </source>
</evidence>